<reference evidence="2" key="1">
    <citation type="journal article" date="2020" name="Nature">
        <title>Giant virus diversity and host interactions through global metagenomics.</title>
        <authorList>
            <person name="Schulz F."/>
            <person name="Roux S."/>
            <person name="Paez-Espino D."/>
            <person name="Jungbluth S."/>
            <person name="Walsh D.A."/>
            <person name="Denef V.J."/>
            <person name="McMahon K.D."/>
            <person name="Konstantinidis K.T."/>
            <person name="Eloe-Fadrosh E.A."/>
            <person name="Kyrpides N.C."/>
            <person name="Woyke T."/>
        </authorList>
    </citation>
    <scope>NUCLEOTIDE SEQUENCE</scope>
    <source>
        <strain evidence="2">GVMAG-M-3300024301-20</strain>
    </source>
</reference>
<feature type="compositionally biased region" description="Gly residues" evidence="1">
    <location>
        <begin position="30"/>
        <end position="47"/>
    </location>
</feature>
<accession>A0A6C0IT26</accession>
<feature type="compositionally biased region" description="Basic and acidic residues" evidence="1">
    <location>
        <begin position="48"/>
        <end position="87"/>
    </location>
</feature>
<organism evidence="2">
    <name type="scientific">viral metagenome</name>
    <dbReference type="NCBI Taxonomy" id="1070528"/>
    <lineage>
        <taxon>unclassified sequences</taxon>
        <taxon>metagenomes</taxon>
        <taxon>organismal metagenomes</taxon>
    </lineage>
</organism>
<name>A0A6C0IT26_9ZZZZ</name>
<sequence>MLFSHWLVSNNNRIYSIKNEQAHRRRGRVLRGGAGMEPRGVGGVGKTGEGDGRSDGKGEGDGRVGARARGEGERRRFLRLKTTENRK</sequence>
<protein>
    <submittedName>
        <fullName evidence="2">Uncharacterized protein</fullName>
    </submittedName>
</protein>
<dbReference type="EMBL" id="MN740247">
    <property type="protein sequence ID" value="QHT95889.1"/>
    <property type="molecule type" value="Genomic_DNA"/>
</dbReference>
<dbReference type="AlphaFoldDB" id="A0A6C0IT26"/>
<feature type="region of interest" description="Disordered" evidence="1">
    <location>
        <begin position="21"/>
        <end position="87"/>
    </location>
</feature>
<evidence type="ECO:0000313" key="2">
    <source>
        <dbReference type="EMBL" id="QHT95889.1"/>
    </source>
</evidence>
<proteinExistence type="predicted"/>
<evidence type="ECO:0000256" key="1">
    <source>
        <dbReference type="SAM" id="MobiDB-lite"/>
    </source>
</evidence>